<dbReference type="AlphaFoldDB" id="A0A7X5V3H1"/>
<dbReference type="Proteomes" id="UP000564677">
    <property type="component" value="Unassembled WGS sequence"/>
</dbReference>
<organism evidence="2 3">
    <name type="scientific">Sphingomonas leidyi</name>
    <dbReference type="NCBI Taxonomy" id="68569"/>
    <lineage>
        <taxon>Bacteria</taxon>
        <taxon>Pseudomonadati</taxon>
        <taxon>Pseudomonadota</taxon>
        <taxon>Alphaproteobacteria</taxon>
        <taxon>Sphingomonadales</taxon>
        <taxon>Sphingomonadaceae</taxon>
        <taxon>Sphingomonas</taxon>
    </lineage>
</organism>
<dbReference type="RefSeq" id="WP_126001906.1">
    <property type="nucleotide sequence ID" value="NZ_JAASQV010000006.1"/>
</dbReference>
<evidence type="ECO:0000256" key="1">
    <source>
        <dbReference type="SAM" id="Phobius"/>
    </source>
</evidence>
<protein>
    <submittedName>
        <fullName evidence="2">Putative Rossmann fold enzyme</fullName>
    </submittedName>
</protein>
<dbReference type="EMBL" id="JAASQV010000006">
    <property type="protein sequence ID" value="NIJ67234.1"/>
    <property type="molecule type" value="Genomic_DNA"/>
</dbReference>
<sequence length="67" mass="6799">MLTLDTATFAATKDNPGGPVMLLVDDGVEPHGPVTDADGNVSKASAAAYLVAYAILAGFVGYLIFAL</sequence>
<keyword evidence="1" id="KW-0812">Transmembrane</keyword>
<reference evidence="2 3" key="1">
    <citation type="submission" date="2020-03" db="EMBL/GenBank/DDBJ databases">
        <title>Genomic Encyclopedia of Type Strains, Phase IV (KMG-IV): sequencing the most valuable type-strain genomes for metagenomic binning, comparative biology and taxonomic classification.</title>
        <authorList>
            <person name="Goeker M."/>
        </authorList>
    </citation>
    <scope>NUCLEOTIDE SEQUENCE [LARGE SCALE GENOMIC DNA]</scope>
    <source>
        <strain evidence="2 3">DSM 4733</strain>
    </source>
</reference>
<accession>A0A7X5V3H1</accession>
<name>A0A7X5V3H1_9SPHN</name>
<evidence type="ECO:0000313" key="2">
    <source>
        <dbReference type="EMBL" id="NIJ67234.1"/>
    </source>
</evidence>
<keyword evidence="1" id="KW-1133">Transmembrane helix</keyword>
<feature type="transmembrane region" description="Helical" evidence="1">
    <location>
        <begin position="46"/>
        <end position="65"/>
    </location>
</feature>
<keyword evidence="3" id="KW-1185">Reference proteome</keyword>
<comment type="caution">
    <text evidence="2">The sequence shown here is derived from an EMBL/GenBank/DDBJ whole genome shotgun (WGS) entry which is preliminary data.</text>
</comment>
<gene>
    <name evidence="2" type="ORF">FHR20_004216</name>
</gene>
<evidence type="ECO:0000313" key="3">
    <source>
        <dbReference type="Proteomes" id="UP000564677"/>
    </source>
</evidence>
<keyword evidence="1" id="KW-0472">Membrane</keyword>
<proteinExistence type="predicted"/>